<dbReference type="EMBL" id="CP089277">
    <property type="protein sequence ID" value="USP78913.1"/>
    <property type="molecule type" value="Genomic_DNA"/>
</dbReference>
<dbReference type="PANTHER" id="PTHR16469:SF51">
    <property type="entry name" value="TRANSCRIPTION FACTOR TAU 55 KDA SUBUNIT"/>
    <property type="match status" value="1"/>
</dbReference>
<sequence length="265" mass="29364">MARTPTGIPTDPPLTAKGVEQSRELAEYLARVEPPIDRIYSSPFYRCLQTLKPFSDTYFNEGKTRGEIRVDRGIGEFFGRAHFEHPTPPSLELLTPHFQNLDSDYVSVHMAGANGESIVELHQRVRNALDHIITTLDNDPEQPKSVLLCTHAATMIAAGRVLTGQMPENPDEDDFKCYTAGLSRFRRRSTDPKKGVAGNWECELNSETSYLSGGAERGWCSVQQVPLTIVDIRVTNTGVTRHFDGEESFVDFSDTGMAGEGGSKL</sequence>
<dbReference type="PANTHER" id="PTHR16469">
    <property type="entry name" value="UBIQUITIN-ASSOCIATED AND SH3 DOMAIN-CONTAINING BA-RELATED"/>
    <property type="match status" value="1"/>
</dbReference>
<evidence type="ECO:0008006" key="3">
    <source>
        <dbReference type="Google" id="ProtNLM"/>
    </source>
</evidence>
<dbReference type="InterPro" id="IPR013078">
    <property type="entry name" value="His_Pase_superF_clade-1"/>
</dbReference>
<evidence type="ECO:0000313" key="1">
    <source>
        <dbReference type="EMBL" id="USP78913.1"/>
    </source>
</evidence>
<gene>
    <name evidence="1" type="ORF">yc1106_06187</name>
</gene>
<dbReference type="InterPro" id="IPR029033">
    <property type="entry name" value="His_PPase_superfam"/>
</dbReference>
<accession>A0A9Q8ZDW0</accession>
<dbReference type="CDD" id="cd07067">
    <property type="entry name" value="HP_PGM_like"/>
    <property type="match status" value="1"/>
</dbReference>
<dbReference type="VEuPathDB" id="FungiDB:yc1106_06187"/>
<dbReference type="AlphaFoldDB" id="A0A9Q8ZDW0"/>
<protein>
    <recommendedName>
        <fullName evidence="3">Phosphoglycerate mutase family protein</fullName>
    </recommendedName>
</protein>
<organism evidence="1 2">
    <name type="scientific">Curvularia clavata</name>
    <dbReference type="NCBI Taxonomy" id="95742"/>
    <lineage>
        <taxon>Eukaryota</taxon>
        <taxon>Fungi</taxon>
        <taxon>Dikarya</taxon>
        <taxon>Ascomycota</taxon>
        <taxon>Pezizomycotina</taxon>
        <taxon>Dothideomycetes</taxon>
        <taxon>Pleosporomycetidae</taxon>
        <taxon>Pleosporales</taxon>
        <taxon>Pleosporineae</taxon>
        <taxon>Pleosporaceae</taxon>
        <taxon>Curvularia</taxon>
    </lineage>
</organism>
<dbReference type="Pfam" id="PF00300">
    <property type="entry name" value="His_Phos_1"/>
    <property type="match status" value="1"/>
</dbReference>
<reference evidence="1" key="1">
    <citation type="submission" date="2021-12" db="EMBL/GenBank/DDBJ databases">
        <title>Curvularia clavata genome.</title>
        <authorList>
            <person name="Cao Y."/>
        </authorList>
    </citation>
    <scope>NUCLEOTIDE SEQUENCE</scope>
    <source>
        <strain evidence="1">Yc1106</strain>
    </source>
</reference>
<dbReference type="InterPro" id="IPR051710">
    <property type="entry name" value="Phosphatase_SH3-domain"/>
</dbReference>
<keyword evidence="2" id="KW-1185">Reference proteome</keyword>
<evidence type="ECO:0000313" key="2">
    <source>
        <dbReference type="Proteomes" id="UP001056012"/>
    </source>
</evidence>
<proteinExistence type="predicted"/>
<name>A0A9Q8ZDW0_CURCL</name>
<dbReference type="Gene3D" id="3.40.50.1240">
    <property type="entry name" value="Phosphoglycerate mutase-like"/>
    <property type="match status" value="1"/>
</dbReference>
<dbReference type="OrthoDB" id="414418at2759"/>
<dbReference type="SUPFAM" id="SSF53254">
    <property type="entry name" value="Phosphoglycerate mutase-like"/>
    <property type="match status" value="1"/>
</dbReference>
<dbReference type="Proteomes" id="UP001056012">
    <property type="component" value="Chromosome 4"/>
</dbReference>